<keyword evidence="6 8" id="KW-0560">Oxidoreductase</keyword>
<keyword evidence="12" id="KW-1185">Reference proteome</keyword>
<evidence type="ECO:0000256" key="3">
    <source>
        <dbReference type="ARBA" id="ARBA00012856"/>
    </source>
</evidence>
<dbReference type="GO" id="GO:0070401">
    <property type="term" value="F:NADP+ binding"/>
    <property type="evidence" value="ECO:0007669"/>
    <property type="project" value="UniProtKB-ARBA"/>
</dbReference>
<dbReference type="GO" id="GO:0046452">
    <property type="term" value="P:dihydrofolate metabolic process"/>
    <property type="evidence" value="ECO:0007669"/>
    <property type="project" value="TreeGrafter"/>
</dbReference>
<evidence type="ECO:0000256" key="6">
    <source>
        <dbReference type="ARBA" id="ARBA00023002"/>
    </source>
</evidence>
<evidence type="ECO:0000256" key="7">
    <source>
        <dbReference type="ARBA" id="ARBA00025067"/>
    </source>
</evidence>
<dbReference type="PROSITE" id="PS51330">
    <property type="entry name" value="DHFR_2"/>
    <property type="match status" value="1"/>
</dbReference>
<evidence type="ECO:0000256" key="8">
    <source>
        <dbReference type="PIRNR" id="PIRNR000194"/>
    </source>
</evidence>
<dbReference type="GO" id="GO:0046655">
    <property type="term" value="P:folic acid metabolic process"/>
    <property type="evidence" value="ECO:0007669"/>
    <property type="project" value="TreeGrafter"/>
</dbReference>
<evidence type="ECO:0000256" key="1">
    <source>
        <dbReference type="ARBA" id="ARBA00004903"/>
    </source>
</evidence>
<organism evidence="11 12">
    <name type="scientific">Georhizobium profundi</name>
    <dbReference type="NCBI Taxonomy" id="2341112"/>
    <lineage>
        <taxon>Bacteria</taxon>
        <taxon>Pseudomonadati</taxon>
        <taxon>Pseudomonadota</taxon>
        <taxon>Alphaproteobacteria</taxon>
        <taxon>Hyphomicrobiales</taxon>
        <taxon>Rhizobiaceae</taxon>
        <taxon>Georhizobium</taxon>
    </lineage>
</organism>
<dbReference type="PANTHER" id="PTHR48069">
    <property type="entry name" value="DIHYDROFOLATE REDUCTASE"/>
    <property type="match status" value="1"/>
</dbReference>
<comment type="function">
    <text evidence="7 8">Key enzyme in folate metabolism. Catalyzes an essential reaction for de novo glycine and purine synthesis, and for DNA precursor synthesis.</text>
</comment>
<dbReference type="GO" id="GO:0046654">
    <property type="term" value="P:tetrahydrofolate biosynthetic process"/>
    <property type="evidence" value="ECO:0007669"/>
    <property type="project" value="UniProtKB-UniPathway"/>
</dbReference>
<gene>
    <name evidence="11" type="ORF">D5400_08575</name>
</gene>
<accession>A0A3Q8XMX4</accession>
<dbReference type="EC" id="1.5.1.3" evidence="3 8"/>
<dbReference type="CDD" id="cd00209">
    <property type="entry name" value="DHFR"/>
    <property type="match status" value="1"/>
</dbReference>
<dbReference type="InterPro" id="IPR017925">
    <property type="entry name" value="DHFR_CS"/>
</dbReference>
<dbReference type="Pfam" id="PF00186">
    <property type="entry name" value="DHFR_1"/>
    <property type="match status" value="1"/>
</dbReference>
<dbReference type="GO" id="GO:0005829">
    <property type="term" value="C:cytosol"/>
    <property type="evidence" value="ECO:0007669"/>
    <property type="project" value="TreeGrafter"/>
</dbReference>
<dbReference type="FunFam" id="3.40.430.10:FF:000001">
    <property type="entry name" value="Dihydrofolate reductase"/>
    <property type="match status" value="1"/>
</dbReference>
<dbReference type="PANTHER" id="PTHR48069:SF3">
    <property type="entry name" value="DIHYDROFOLATE REDUCTASE"/>
    <property type="match status" value="1"/>
</dbReference>
<dbReference type="PIRSF" id="PIRSF000194">
    <property type="entry name" value="DHFR"/>
    <property type="match status" value="1"/>
</dbReference>
<dbReference type="GO" id="GO:0004146">
    <property type="term" value="F:dihydrofolate reductase activity"/>
    <property type="evidence" value="ECO:0007669"/>
    <property type="project" value="UniProtKB-EC"/>
</dbReference>
<dbReference type="PRINTS" id="PR00070">
    <property type="entry name" value="DHFR"/>
</dbReference>
<protein>
    <recommendedName>
        <fullName evidence="3 8">Dihydrofolate reductase</fullName>
        <ecNumber evidence="3 8">1.5.1.3</ecNumber>
    </recommendedName>
</protein>
<evidence type="ECO:0000256" key="9">
    <source>
        <dbReference type="RuleBase" id="RU004474"/>
    </source>
</evidence>
<comment type="similarity">
    <text evidence="2 8 9">Belongs to the dihydrofolate reductase family.</text>
</comment>
<dbReference type="UniPathway" id="UPA00077">
    <property type="reaction ID" value="UER00158"/>
</dbReference>
<evidence type="ECO:0000259" key="10">
    <source>
        <dbReference type="PROSITE" id="PS51330"/>
    </source>
</evidence>
<dbReference type="Proteomes" id="UP000268192">
    <property type="component" value="Chromosome"/>
</dbReference>
<dbReference type="Gene3D" id="3.40.430.10">
    <property type="entry name" value="Dihydrofolate Reductase, subunit A"/>
    <property type="match status" value="1"/>
</dbReference>
<evidence type="ECO:0000256" key="2">
    <source>
        <dbReference type="ARBA" id="ARBA00009539"/>
    </source>
</evidence>
<dbReference type="OrthoDB" id="9804315at2"/>
<evidence type="ECO:0000256" key="5">
    <source>
        <dbReference type="ARBA" id="ARBA00022857"/>
    </source>
</evidence>
<proteinExistence type="inferred from homology"/>
<evidence type="ECO:0000313" key="12">
    <source>
        <dbReference type="Proteomes" id="UP000268192"/>
    </source>
</evidence>
<name>A0A3Q8XMX4_9HYPH</name>
<dbReference type="EMBL" id="CP032509">
    <property type="protein sequence ID" value="AZN71315.1"/>
    <property type="molecule type" value="Genomic_DNA"/>
</dbReference>
<dbReference type="KEGG" id="abaw:D5400_08575"/>
<dbReference type="InterPro" id="IPR001796">
    <property type="entry name" value="DHFR_dom"/>
</dbReference>
<keyword evidence="5 8" id="KW-0521">NADP</keyword>
<comment type="pathway">
    <text evidence="1 8">Cofactor biosynthesis; tetrahydrofolate biosynthesis; 5,6,7,8-tetrahydrofolate from 7,8-dihydrofolate: step 1/1.</text>
</comment>
<dbReference type="SUPFAM" id="SSF53597">
    <property type="entry name" value="Dihydrofolate reductase-like"/>
    <property type="match status" value="1"/>
</dbReference>
<sequence>MTDPIVSIIVAVASNGVIGRSGEMPWRLSTDLKRFKSLTMGKPIIMGRRTYETIGRALPGRTNIVMTRDDAFHAEGVTRAGDMREALRLARQVAHSERADEIFIIGGGEIYDHALPYVDRLHVTHVEAMPEGDTHFPDIDAEDWECLEEVSIPVGPSDSEPTRYAVYRRKQR</sequence>
<evidence type="ECO:0000313" key="11">
    <source>
        <dbReference type="EMBL" id="AZN71315.1"/>
    </source>
</evidence>
<dbReference type="GO" id="GO:0006730">
    <property type="term" value="P:one-carbon metabolic process"/>
    <property type="evidence" value="ECO:0007669"/>
    <property type="project" value="UniProtKB-KW"/>
</dbReference>
<reference evidence="11 12" key="1">
    <citation type="submission" date="2018-09" db="EMBL/GenBank/DDBJ databases">
        <title>Marinorhizobium profundi gen. nov., sp. nov., isolated from a deep-sea sediment sample from the New Britain Trench and proposal of Marinorhizobiaceae fam. nov. in the order Rhizobiales of the class Alphaproteobacteria.</title>
        <authorList>
            <person name="Cao J."/>
        </authorList>
    </citation>
    <scope>NUCLEOTIDE SEQUENCE [LARGE SCALE GENOMIC DNA]</scope>
    <source>
        <strain evidence="11 12">WS11</strain>
    </source>
</reference>
<feature type="domain" description="DHFR" evidence="10">
    <location>
        <begin position="5"/>
        <end position="169"/>
    </location>
</feature>
<comment type="catalytic activity">
    <reaction evidence="8">
        <text>(6S)-5,6,7,8-tetrahydrofolate + NADP(+) = 7,8-dihydrofolate + NADPH + H(+)</text>
        <dbReference type="Rhea" id="RHEA:15009"/>
        <dbReference type="ChEBI" id="CHEBI:15378"/>
        <dbReference type="ChEBI" id="CHEBI:57451"/>
        <dbReference type="ChEBI" id="CHEBI:57453"/>
        <dbReference type="ChEBI" id="CHEBI:57783"/>
        <dbReference type="ChEBI" id="CHEBI:58349"/>
        <dbReference type="EC" id="1.5.1.3"/>
    </reaction>
</comment>
<evidence type="ECO:0000256" key="4">
    <source>
        <dbReference type="ARBA" id="ARBA00022563"/>
    </source>
</evidence>
<dbReference type="InterPro" id="IPR024072">
    <property type="entry name" value="DHFR-like_dom_sf"/>
</dbReference>
<dbReference type="InterPro" id="IPR012259">
    <property type="entry name" value="DHFR"/>
</dbReference>
<dbReference type="PROSITE" id="PS00075">
    <property type="entry name" value="DHFR_1"/>
    <property type="match status" value="1"/>
</dbReference>
<keyword evidence="4 8" id="KW-0554">One-carbon metabolism</keyword>
<dbReference type="AlphaFoldDB" id="A0A3Q8XMX4"/>